<name>A0A0F9FI55_9ZZZZ</name>
<dbReference type="AlphaFoldDB" id="A0A0F9FI55"/>
<feature type="coiled-coil region" evidence="1">
    <location>
        <begin position="19"/>
        <end position="60"/>
    </location>
</feature>
<comment type="caution">
    <text evidence="2">The sequence shown here is derived from an EMBL/GenBank/DDBJ whole genome shotgun (WGS) entry which is preliminary data.</text>
</comment>
<sequence>METFICIDCIVYDDTHKDTKRHSKEILDLKEQIIKLKDQNDDMLRERSEFKEKIEKLEEITSKIPNLLEAYESMKINFIELRKESNKDVSDKEIIDTLGLKEISKKSDKKLKLK</sequence>
<accession>A0A0F9FI55</accession>
<protein>
    <submittedName>
        <fullName evidence="2">Uncharacterized protein</fullName>
    </submittedName>
</protein>
<evidence type="ECO:0000256" key="1">
    <source>
        <dbReference type="SAM" id="Coils"/>
    </source>
</evidence>
<reference evidence="2" key="1">
    <citation type="journal article" date="2015" name="Nature">
        <title>Complex archaea that bridge the gap between prokaryotes and eukaryotes.</title>
        <authorList>
            <person name="Spang A."/>
            <person name="Saw J.H."/>
            <person name="Jorgensen S.L."/>
            <person name="Zaremba-Niedzwiedzka K."/>
            <person name="Martijn J."/>
            <person name="Lind A.E."/>
            <person name="van Eijk R."/>
            <person name="Schleper C."/>
            <person name="Guy L."/>
            <person name="Ettema T.J."/>
        </authorList>
    </citation>
    <scope>NUCLEOTIDE SEQUENCE</scope>
</reference>
<organism evidence="2">
    <name type="scientific">marine sediment metagenome</name>
    <dbReference type="NCBI Taxonomy" id="412755"/>
    <lineage>
        <taxon>unclassified sequences</taxon>
        <taxon>metagenomes</taxon>
        <taxon>ecological metagenomes</taxon>
    </lineage>
</organism>
<gene>
    <name evidence="2" type="ORF">LCGC14_1949680</name>
</gene>
<evidence type="ECO:0000313" key="2">
    <source>
        <dbReference type="EMBL" id="KKL85943.1"/>
    </source>
</evidence>
<dbReference type="EMBL" id="LAZR01021258">
    <property type="protein sequence ID" value="KKL85943.1"/>
    <property type="molecule type" value="Genomic_DNA"/>
</dbReference>
<proteinExistence type="predicted"/>
<keyword evidence="1" id="KW-0175">Coiled coil</keyword>